<dbReference type="Pfam" id="PF00001">
    <property type="entry name" value="7tm_1"/>
    <property type="match status" value="2"/>
</dbReference>
<feature type="transmembrane region" description="Helical" evidence="6">
    <location>
        <begin position="114"/>
        <end position="133"/>
    </location>
</feature>
<evidence type="ECO:0000256" key="2">
    <source>
        <dbReference type="ARBA" id="ARBA00022475"/>
    </source>
</evidence>
<accession>A0AAU9WZA4</accession>
<dbReference type="PROSITE" id="PS50262">
    <property type="entry name" value="G_PROTEIN_RECEP_F1_2"/>
    <property type="match status" value="2"/>
</dbReference>
<dbReference type="InterPro" id="IPR000276">
    <property type="entry name" value="GPCR_Rhodpsn"/>
</dbReference>
<dbReference type="Proteomes" id="UP001159428">
    <property type="component" value="Unassembled WGS sequence"/>
</dbReference>
<gene>
    <name evidence="8" type="ORF">PMEA_00013739</name>
</gene>
<feature type="transmembrane region" description="Helical" evidence="6">
    <location>
        <begin position="591"/>
        <end position="614"/>
    </location>
</feature>
<evidence type="ECO:0000256" key="5">
    <source>
        <dbReference type="ARBA" id="ARBA00023136"/>
    </source>
</evidence>
<feature type="transmembrane region" description="Helical" evidence="6">
    <location>
        <begin position="305"/>
        <end position="328"/>
    </location>
</feature>
<comment type="subcellular location">
    <subcellularLocation>
        <location evidence="1">Cell membrane</location>
        <topology evidence="1">Multi-pass membrane protein</topology>
    </subcellularLocation>
</comment>
<feature type="transmembrane region" description="Helical" evidence="6">
    <location>
        <begin position="271"/>
        <end position="293"/>
    </location>
</feature>
<feature type="transmembrane region" description="Helical" evidence="6">
    <location>
        <begin position="360"/>
        <end position="380"/>
    </location>
</feature>
<evidence type="ECO:0000313" key="9">
    <source>
        <dbReference type="Proteomes" id="UP001159428"/>
    </source>
</evidence>
<dbReference type="InterPro" id="IPR017452">
    <property type="entry name" value="GPCR_Rhodpsn_7TM"/>
</dbReference>
<comment type="caution">
    <text evidence="8">The sequence shown here is derived from an EMBL/GenBank/DDBJ whole genome shotgun (WGS) entry which is preliminary data.</text>
</comment>
<keyword evidence="3 6" id="KW-0812">Transmembrane</keyword>
<evidence type="ECO:0000256" key="4">
    <source>
        <dbReference type="ARBA" id="ARBA00022989"/>
    </source>
</evidence>
<evidence type="ECO:0000256" key="6">
    <source>
        <dbReference type="SAM" id="Phobius"/>
    </source>
</evidence>
<feature type="transmembrane region" description="Helical" evidence="6">
    <location>
        <begin position="499"/>
        <end position="519"/>
    </location>
</feature>
<reference evidence="8 9" key="1">
    <citation type="submission" date="2022-05" db="EMBL/GenBank/DDBJ databases">
        <authorList>
            <consortium name="Genoscope - CEA"/>
            <person name="William W."/>
        </authorList>
    </citation>
    <scope>NUCLEOTIDE SEQUENCE [LARGE SCALE GENOMIC DNA]</scope>
</reference>
<feature type="domain" description="G-protein coupled receptors family 1 profile" evidence="7">
    <location>
        <begin position="372"/>
        <end position="612"/>
    </location>
</feature>
<keyword evidence="4 6" id="KW-1133">Transmembrane helix</keyword>
<feature type="transmembrane region" description="Helical" evidence="6">
    <location>
        <begin position="35"/>
        <end position="59"/>
    </location>
</feature>
<dbReference type="PRINTS" id="PR00237">
    <property type="entry name" value="GPCRRHODOPSN"/>
</dbReference>
<dbReference type="Gene3D" id="1.20.1070.10">
    <property type="entry name" value="Rhodopsin 7-helix transmembrane proteins"/>
    <property type="match status" value="2"/>
</dbReference>
<feature type="transmembrane region" description="Helical" evidence="6">
    <location>
        <begin position="555"/>
        <end position="579"/>
    </location>
</feature>
<dbReference type="PANTHER" id="PTHR22750">
    <property type="entry name" value="G-PROTEIN COUPLED RECEPTOR"/>
    <property type="match status" value="1"/>
</dbReference>
<feature type="transmembrane region" description="Helical" evidence="6">
    <location>
        <begin position="154"/>
        <end position="172"/>
    </location>
</feature>
<feature type="transmembrane region" description="Helical" evidence="6">
    <location>
        <begin position="71"/>
        <end position="94"/>
    </location>
</feature>
<sequence>MMATTNVTGSGTQTNTFQRLLCSPLWVGESKQQSLSFLTINIFLSITATLGNCIILVALHKESSLHPPSKLLYRCLATTDLLVGLVTQPLYAAYWMSVVHEHWSLCRYARDASYISSYALCGVSLLTMTAISVDRLLAMLLGLRYREIVTLRRTHIILAIVWVVCVIAGLFTHLSYRISLWCSFIITPSCLVISIASYAKIFRALSHHQAQIQNHVQQQPSQPSALNMAQYRKAVHSALWVQLALVVCYIPQFTVEIRISVGKNRFSNFSIINGVANVLVLFNSTLNPFLYCWNISEVRRAWSSYLVAVVITILFQAFIYKMTAITIITGNETQTKTFEGSECSLVWVGEFKQQSVSLSAVNILLSITATLGNSLILAALHKEYSLHSPSKLLYRCLATTDLLIGLVTQPLYATYWMSLVHEHWSLCRYSNYATGVTGYVLCLVSLLTLTAISVDRLLALLLGLRYKEMVTLRRTYIILAIFWVVSLFVGLFLLLNNHITLWCGFIITLSCLITSIASYRKIFRALSLHQAQIQDHAQQQPRQPNALNMARYKKAVFSALWVQLALVVCYVPHTAVKIVSFLNTKRFPNFIIIQGMVIVLVLFNSTLNPFLYYWKIREVRRAVKQTIRQVICYA</sequence>
<feature type="transmembrane region" description="Helical" evidence="6">
    <location>
        <begin position="475"/>
        <end position="493"/>
    </location>
</feature>
<dbReference type="CDD" id="cd00637">
    <property type="entry name" value="7tm_classA_rhodopsin-like"/>
    <property type="match status" value="2"/>
</dbReference>
<protein>
    <recommendedName>
        <fullName evidence="7">G-protein coupled receptors family 1 profile domain-containing protein</fullName>
    </recommendedName>
</protein>
<dbReference type="SMART" id="SM01381">
    <property type="entry name" value="7TM_GPCR_Srsx"/>
    <property type="match status" value="1"/>
</dbReference>
<feature type="transmembrane region" description="Helical" evidence="6">
    <location>
        <begin position="432"/>
        <end position="454"/>
    </location>
</feature>
<evidence type="ECO:0000256" key="3">
    <source>
        <dbReference type="ARBA" id="ARBA00022692"/>
    </source>
</evidence>
<evidence type="ECO:0000256" key="1">
    <source>
        <dbReference type="ARBA" id="ARBA00004651"/>
    </source>
</evidence>
<evidence type="ECO:0000259" key="7">
    <source>
        <dbReference type="PROSITE" id="PS50262"/>
    </source>
</evidence>
<keyword evidence="5 6" id="KW-0472">Membrane</keyword>
<dbReference type="GO" id="GO:0005886">
    <property type="term" value="C:plasma membrane"/>
    <property type="evidence" value="ECO:0007669"/>
    <property type="project" value="UniProtKB-SubCell"/>
</dbReference>
<keyword evidence="9" id="KW-1185">Reference proteome</keyword>
<name>A0AAU9WZA4_9CNID</name>
<dbReference type="AlphaFoldDB" id="A0AAU9WZA4"/>
<feature type="transmembrane region" description="Helical" evidence="6">
    <location>
        <begin position="178"/>
        <end position="199"/>
    </location>
</feature>
<organism evidence="8 9">
    <name type="scientific">Pocillopora meandrina</name>
    <dbReference type="NCBI Taxonomy" id="46732"/>
    <lineage>
        <taxon>Eukaryota</taxon>
        <taxon>Metazoa</taxon>
        <taxon>Cnidaria</taxon>
        <taxon>Anthozoa</taxon>
        <taxon>Hexacorallia</taxon>
        <taxon>Scleractinia</taxon>
        <taxon>Astrocoeniina</taxon>
        <taxon>Pocilloporidae</taxon>
        <taxon>Pocillopora</taxon>
    </lineage>
</organism>
<evidence type="ECO:0000313" key="8">
    <source>
        <dbReference type="EMBL" id="CAH3129939.1"/>
    </source>
</evidence>
<feature type="domain" description="G-protein coupled receptors family 1 profile" evidence="7">
    <location>
        <begin position="51"/>
        <end position="291"/>
    </location>
</feature>
<feature type="transmembrane region" description="Helical" evidence="6">
    <location>
        <begin position="238"/>
        <end position="259"/>
    </location>
</feature>
<dbReference type="EMBL" id="CALNXJ010000024">
    <property type="protein sequence ID" value="CAH3129939.1"/>
    <property type="molecule type" value="Genomic_DNA"/>
</dbReference>
<dbReference type="GO" id="GO:0004930">
    <property type="term" value="F:G protein-coupled receptor activity"/>
    <property type="evidence" value="ECO:0007669"/>
    <property type="project" value="InterPro"/>
</dbReference>
<dbReference type="SUPFAM" id="SSF81321">
    <property type="entry name" value="Family A G protein-coupled receptor-like"/>
    <property type="match status" value="2"/>
</dbReference>
<keyword evidence="2" id="KW-1003">Cell membrane</keyword>
<feature type="transmembrane region" description="Helical" evidence="6">
    <location>
        <begin position="392"/>
        <end position="412"/>
    </location>
</feature>
<proteinExistence type="predicted"/>